<dbReference type="SMART" id="SM00448">
    <property type="entry name" value="REC"/>
    <property type="match status" value="1"/>
</dbReference>
<evidence type="ECO:0000256" key="1">
    <source>
        <dbReference type="PROSITE-ProRule" id="PRU00169"/>
    </source>
</evidence>
<protein>
    <submittedName>
        <fullName evidence="3">Response regulator</fullName>
    </submittedName>
</protein>
<dbReference type="Gene3D" id="3.40.50.2300">
    <property type="match status" value="1"/>
</dbReference>
<gene>
    <name evidence="3" type="ORF">MMSR116_06330</name>
</gene>
<sequence>MPDPARPLAGHRILVVEDEYLIAMDVKRWLMAAGATVVGPVPSVDQALDLIEDDGLTAAVLDVNLGSGNTVYPVASELRASGVPYLFATGDVKLSDEDDYRGRPRLTKPYLEAELVRAVTELVAGSTSSS</sequence>
<dbReference type="AlphaFoldDB" id="A0A6B9FEV1"/>
<proteinExistence type="predicted"/>
<dbReference type="OrthoDB" id="582170at2"/>
<dbReference type="SUPFAM" id="SSF52172">
    <property type="entry name" value="CheY-like"/>
    <property type="match status" value="1"/>
</dbReference>
<reference evidence="3 4" key="1">
    <citation type="journal article" date="2012" name="Genet. Mol. Biol.">
        <title>Analysis of 16S rRNA and mxaF genes revealing insights into Methylobacterium niche-specific plant association.</title>
        <authorList>
            <person name="Dourado M.N."/>
            <person name="Andreote F.D."/>
            <person name="Dini-Andreote F."/>
            <person name="Conti R."/>
            <person name="Araujo J.M."/>
            <person name="Araujo W.L."/>
        </authorList>
    </citation>
    <scope>NUCLEOTIDE SEQUENCE [LARGE SCALE GENOMIC DNA]</scope>
    <source>
        <strain evidence="3 4">SR1.6/6</strain>
    </source>
</reference>
<keyword evidence="1" id="KW-0597">Phosphoprotein</keyword>
<reference evidence="3 4" key="2">
    <citation type="journal article" date="2013" name="Genome Announc.">
        <title>Draft Genome Sequence of Methylobacterium mesophilicum Strain SR1.6/6, Isolated from Citrus sinensis.</title>
        <authorList>
            <person name="Marinho Almeida D."/>
            <person name="Dini-Andreote F."/>
            <person name="Camargo Neves A.A."/>
            <person name="Juca Ramos R.T."/>
            <person name="Andreote F.D."/>
            <person name="Carneiro A.R."/>
            <person name="Oliveira de Souza Lima A."/>
            <person name="Caracciolo Gomes de Sa P.H."/>
            <person name="Ribeiro Barbosa M.S."/>
            <person name="Araujo W.L."/>
            <person name="Silva A."/>
        </authorList>
    </citation>
    <scope>NUCLEOTIDE SEQUENCE [LARGE SCALE GENOMIC DNA]</scope>
    <source>
        <strain evidence="3 4">SR1.6/6</strain>
    </source>
</reference>
<organism evidence="3 4">
    <name type="scientific">Methylobacterium mesophilicum SR1.6/6</name>
    <dbReference type="NCBI Taxonomy" id="908290"/>
    <lineage>
        <taxon>Bacteria</taxon>
        <taxon>Pseudomonadati</taxon>
        <taxon>Pseudomonadota</taxon>
        <taxon>Alphaproteobacteria</taxon>
        <taxon>Hyphomicrobiales</taxon>
        <taxon>Methylobacteriaceae</taxon>
        <taxon>Methylobacterium</taxon>
    </lineage>
</organism>
<dbReference type="GO" id="GO:0000160">
    <property type="term" value="P:phosphorelay signal transduction system"/>
    <property type="evidence" value="ECO:0007669"/>
    <property type="project" value="InterPro"/>
</dbReference>
<name>A0A6B9FEV1_9HYPH</name>
<dbReference type="RefSeq" id="WP_083920205.1">
    <property type="nucleotide sequence ID" value="NZ_CP043538.1"/>
</dbReference>
<dbReference type="KEGG" id="mmes:MMSR116_06330"/>
<feature type="domain" description="Response regulatory" evidence="2">
    <location>
        <begin position="12"/>
        <end position="123"/>
    </location>
</feature>
<accession>A0A6B9FEV1</accession>
<feature type="modified residue" description="4-aspartylphosphate" evidence="1">
    <location>
        <position position="62"/>
    </location>
</feature>
<dbReference type="InterPro" id="IPR011006">
    <property type="entry name" value="CheY-like_superfamily"/>
</dbReference>
<dbReference type="InterPro" id="IPR001789">
    <property type="entry name" value="Sig_transdc_resp-reg_receiver"/>
</dbReference>
<dbReference type="PROSITE" id="PS50110">
    <property type="entry name" value="RESPONSE_REGULATORY"/>
    <property type="match status" value="1"/>
</dbReference>
<dbReference type="Proteomes" id="UP000012488">
    <property type="component" value="Chromosome"/>
</dbReference>
<evidence type="ECO:0000313" key="3">
    <source>
        <dbReference type="EMBL" id="QGY01563.1"/>
    </source>
</evidence>
<dbReference type="EMBL" id="CP043538">
    <property type="protein sequence ID" value="QGY01563.1"/>
    <property type="molecule type" value="Genomic_DNA"/>
</dbReference>
<evidence type="ECO:0000313" key="4">
    <source>
        <dbReference type="Proteomes" id="UP000012488"/>
    </source>
</evidence>
<evidence type="ECO:0000259" key="2">
    <source>
        <dbReference type="PROSITE" id="PS50110"/>
    </source>
</evidence>